<dbReference type="Proteomes" id="UP000663824">
    <property type="component" value="Unassembled WGS sequence"/>
</dbReference>
<dbReference type="Proteomes" id="UP000681967">
    <property type="component" value="Unassembled WGS sequence"/>
</dbReference>
<sequence length="623" mass="72120">MIDSNFELLPVDILFGIFAYLSPVEILQSFLSLNKRFSRIIRHQYVWHICIDGNSMSLSMFNNFCKNMLKLIERRLVSLRITLNNAIGGWSLVSSSLQSHQTTLLRHLHLINIEPFEFDKLLFNRLVKQLHSLIVDVTIDSSFHDEVVEGAYLAKVCSRVDALRICRLPFNYYPKIHEQLSKCLLPPLMTLPNLLTTNSLRILTMGMNSSRFLERLLFCIPFIENLSVGIQDQEINKNKKFDTNTLPTSIDANRLRYLSRLNLNCANSISFHRSIVLLLSIFGQLTHLSLKLRTSMSLSDPLIISGDTIQQLCIDRLKPFSSYALDLYFFAKEDLKEKSLLKSFVQAPFTSRKRPRVIIRKDPDEDMYYNTYRFNVYTLPYNGTELTKLLIPENLQISSQMLDSGIKLYPRINEFILDYSGSILLPDLDNCRSSLSLFLPWLLVTKISTNADVVCVAELKAVLQLADNVHTLEIVDEDGILSAAILYNQNDLGTIVNRKIRSFGLSNSTLTLFNAENICKLLVDQLINLKNFWFTIHDSYGDLDWNPYCIIDGENESTKRILNLIHLFIGHFHELLSLNIYFCQWTSNHTPCFPYRIRRELHQLLTNRSYRLRCSCKMIQIWL</sequence>
<accession>A0A816LRC4</accession>
<protein>
    <recommendedName>
        <fullName evidence="1">F-box domain-containing protein</fullName>
    </recommendedName>
</protein>
<evidence type="ECO:0000313" key="5">
    <source>
        <dbReference type="EMBL" id="CAF3922131.1"/>
    </source>
</evidence>
<comment type="caution">
    <text evidence="3">The sequence shown here is derived from an EMBL/GenBank/DDBJ whole genome shotgun (WGS) entry which is preliminary data.</text>
</comment>
<evidence type="ECO:0000313" key="2">
    <source>
        <dbReference type="EMBL" id="CAF1169065.1"/>
    </source>
</evidence>
<evidence type="ECO:0000313" key="3">
    <source>
        <dbReference type="EMBL" id="CAF1942923.1"/>
    </source>
</evidence>
<feature type="domain" description="F-box" evidence="1">
    <location>
        <begin position="3"/>
        <end position="50"/>
    </location>
</feature>
<evidence type="ECO:0000313" key="6">
    <source>
        <dbReference type="Proteomes" id="UP000663824"/>
    </source>
</evidence>
<proteinExistence type="predicted"/>
<dbReference type="InterPro" id="IPR036047">
    <property type="entry name" value="F-box-like_dom_sf"/>
</dbReference>
<dbReference type="Proteomes" id="UP000676336">
    <property type="component" value="Unassembled WGS sequence"/>
</dbReference>
<dbReference type="EMBL" id="CAJNRE010001421">
    <property type="protein sequence ID" value="CAF1942923.1"/>
    <property type="molecule type" value="Genomic_DNA"/>
</dbReference>
<name>A0A816LRC4_9BILA</name>
<reference evidence="3" key="1">
    <citation type="submission" date="2021-02" db="EMBL/GenBank/DDBJ databases">
        <authorList>
            <person name="Nowell W R."/>
        </authorList>
    </citation>
    <scope>NUCLEOTIDE SEQUENCE</scope>
</reference>
<evidence type="ECO:0000313" key="4">
    <source>
        <dbReference type="EMBL" id="CAF3913476.1"/>
    </source>
</evidence>
<dbReference type="Proteomes" id="UP000663855">
    <property type="component" value="Unassembled WGS sequence"/>
</dbReference>
<dbReference type="InterPro" id="IPR001810">
    <property type="entry name" value="F-box_dom"/>
</dbReference>
<dbReference type="SUPFAM" id="SSF81383">
    <property type="entry name" value="F-box domain"/>
    <property type="match status" value="1"/>
</dbReference>
<dbReference type="EMBL" id="CAJOBH010002762">
    <property type="protein sequence ID" value="CAF3922131.1"/>
    <property type="molecule type" value="Genomic_DNA"/>
</dbReference>
<evidence type="ECO:0000259" key="1">
    <source>
        <dbReference type="PROSITE" id="PS50181"/>
    </source>
</evidence>
<dbReference type="PROSITE" id="PS50181">
    <property type="entry name" value="FBOX"/>
    <property type="match status" value="1"/>
</dbReference>
<organism evidence="3 6">
    <name type="scientific">Rotaria magnacalcarata</name>
    <dbReference type="NCBI Taxonomy" id="392030"/>
    <lineage>
        <taxon>Eukaryota</taxon>
        <taxon>Metazoa</taxon>
        <taxon>Spiralia</taxon>
        <taxon>Gnathifera</taxon>
        <taxon>Rotifera</taxon>
        <taxon>Eurotatoria</taxon>
        <taxon>Bdelloidea</taxon>
        <taxon>Philodinida</taxon>
        <taxon>Philodinidae</taxon>
        <taxon>Rotaria</taxon>
    </lineage>
</organism>
<dbReference type="AlphaFoldDB" id="A0A816LRC4"/>
<dbReference type="EMBL" id="CAJNOV010004281">
    <property type="protein sequence ID" value="CAF1169065.1"/>
    <property type="molecule type" value="Genomic_DNA"/>
</dbReference>
<gene>
    <name evidence="5" type="ORF">BYL167_LOCUS9551</name>
    <name evidence="2" type="ORF">CJN711_LOCUS10409</name>
    <name evidence="3" type="ORF">MBJ925_LOCUS5497</name>
    <name evidence="4" type="ORF">SMN809_LOCUS7278</name>
</gene>
<dbReference type="Pfam" id="PF00646">
    <property type="entry name" value="F-box"/>
    <property type="match status" value="1"/>
</dbReference>
<dbReference type="EMBL" id="CAJOBI010002081">
    <property type="protein sequence ID" value="CAF3913476.1"/>
    <property type="molecule type" value="Genomic_DNA"/>
</dbReference>